<keyword evidence="5" id="KW-1185">Reference proteome</keyword>
<protein>
    <recommendedName>
        <fullName evidence="3">Genetic suppressor element-like domain-containing protein</fullName>
    </recommendedName>
</protein>
<proteinExistence type="predicted"/>
<accession>A0A9D3Q233</accession>
<feature type="coiled-coil region" evidence="1">
    <location>
        <begin position="343"/>
        <end position="377"/>
    </location>
</feature>
<gene>
    <name evidence="4" type="ORF">MATL_G00097040</name>
</gene>
<evidence type="ECO:0000256" key="1">
    <source>
        <dbReference type="SAM" id="Coils"/>
    </source>
</evidence>
<name>A0A9D3Q233_MEGAT</name>
<dbReference type="EMBL" id="JAFDVH010000007">
    <property type="protein sequence ID" value="KAG7473547.1"/>
    <property type="molecule type" value="Genomic_DNA"/>
</dbReference>
<evidence type="ECO:0000313" key="5">
    <source>
        <dbReference type="Proteomes" id="UP001046870"/>
    </source>
</evidence>
<dbReference type="InterPro" id="IPR042337">
    <property type="entry name" value="GSE1"/>
</dbReference>
<dbReference type="Pfam" id="PF12540">
    <property type="entry name" value="DUF3736"/>
    <property type="match status" value="1"/>
</dbReference>
<feature type="domain" description="Genetic suppressor element-like" evidence="3">
    <location>
        <begin position="1"/>
        <end position="52"/>
    </location>
</feature>
<dbReference type="InterPro" id="IPR022207">
    <property type="entry name" value="GSE-like"/>
</dbReference>
<organism evidence="4 5">
    <name type="scientific">Megalops atlanticus</name>
    <name type="common">Tarpon</name>
    <name type="synonym">Clupea gigantea</name>
    <dbReference type="NCBI Taxonomy" id="7932"/>
    <lineage>
        <taxon>Eukaryota</taxon>
        <taxon>Metazoa</taxon>
        <taxon>Chordata</taxon>
        <taxon>Craniata</taxon>
        <taxon>Vertebrata</taxon>
        <taxon>Euteleostomi</taxon>
        <taxon>Actinopterygii</taxon>
        <taxon>Neopterygii</taxon>
        <taxon>Teleostei</taxon>
        <taxon>Elopiformes</taxon>
        <taxon>Megalopidae</taxon>
        <taxon>Megalops</taxon>
    </lineage>
</organism>
<dbReference type="PANTHER" id="PTHR17608">
    <property type="entry name" value="GENETIC SUPPRESSOR ELEMENT 1"/>
    <property type="match status" value="1"/>
</dbReference>
<evidence type="ECO:0000259" key="3">
    <source>
        <dbReference type="Pfam" id="PF12540"/>
    </source>
</evidence>
<feature type="compositionally biased region" description="Polar residues" evidence="2">
    <location>
        <begin position="210"/>
        <end position="220"/>
    </location>
</feature>
<reference evidence="4" key="1">
    <citation type="submission" date="2021-01" db="EMBL/GenBank/DDBJ databases">
        <authorList>
            <person name="Zahm M."/>
            <person name="Roques C."/>
            <person name="Cabau C."/>
            <person name="Klopp C."/>
            <person name="Donnadieu C."/>
            <person name="Jouanno E."/>
            <person name="Lampietro C."/>
            <person name="Louis A."/>
            <person name="Herpin A."/>
            <person name="Echchiki A."/>
            <person name="Berthelot C."/>
            <person name="Parey E."/>
            <person name="Roest-Crollius H."/>
            <person name="Braasch I."/>
            <person name="Postlethwait J."/>
            <person name="Bobe J."/>
            <person name="Montfort J."/>
            <person name="Bouchez O."/>
            <person name="Begum T."/>
            <person name="Mejri S."/>
            <person name="Adams A."/>
            <person name="Chen W.-J."/>
            <person name="Guiguen Y."/>
        </authorList>
    </citation>
    <scope>NUCLEOTIDE SEQUENCE</scope>
    <source>
        <strain evidence="4">YG-15Mar2019-1</strain>
        <tissue evidence="4">Brain</tissue>
    </source>
</reference>
<dbReference type="Proteomes" id="UP001046870">
    <property type="component" value="Chromosome 7"/>
</dbReference>
<evidence type="ECO:0000313" key="4">
    <source>
        <dbReference type="EMBL" id="KAG7473547.1"/>
    </source>
</evidence>
<dbReference type="AlphaFoldDB" id="A0A9D3Q233"/>
<feature type="compositionally biased region" description="Polar residues" evidence="2">
    <location>
        <begin position="26"/>
        <end position="35"/>
    </location>
</feature>
<feature type="compositionally biased region" description="Acidic residues" evidence="2">
    <location>
        <begin position="280"/>
        <end position="296"/>
    </location>
</feature>
<sequence length="398" mass="44738">MLRERSPSPPAVQSKRQTRPPPPLSTRYTAEQMNSAPELEDKKKFLTMFSLSHVDIQQRRDNEKVVELLQAIKQKSVTLDSIRHAPQPLCKSPSAPLSDAAAGPPPVEADRQLSMKPPSPLPLDSQRPSESSSRAEPAKPPAEAQRPKDPPLAPFPDKARLSEGHPAKKSPSLLNSMRPPLNPKEGPHSLNGKTKPWESFTAEEFAQQFHESVLQSTQKALQKHKGGSTGMTEPIHKLDSSVHYNIPELQGPASRLPQPNGQHCPPLAIRDTPGSRDELSGEEDSDEEDEDEEEEAPTPRWQGIEAIFEAYQEYIDEQSIERQVLHSQCRRLEAHHYNLSLTAEQLSHSMGELMAQKQKLASEREKLQAELDHFRKCLALPQLHWSRGYFKGYTPRRL</sequence>
<feature type="region of interest" description="Disordered" evidence="2">
    <location>
        <begin position="1"/>
        <end position="39"/>
    </location>
</feature>
<evidence type="ECO:0000256" key="2">
    <source>
        <dbReference type="SAM" id="MobiDB-lite"/>
    </source>
</evidence>
<comment type="caution">
    <text evidence="4">The sequence shown here is derived from an EMBL/GenBank/DDBJ whole genome shotgun (WGS) entry which is preliminary data.</text>
</comment>
<dbReference type="OrthoDB" id="8744624at2759"/>
<feature type="compositionally biased region" description="Basic and acidic residues" evidence="2">
    <location>
        <begin position="157"/>
        <end position="166"/>
    </location>
</feature>
<feature type="region of interest" description="Disordered" evidence="2">
    <location>
        <begin position="210"/>
        <end position="301"/>
    </location>
</feature>
<keyword evidence="1" id="KW-0175">Coiled coil</keyword>
<feature type="region of interest" description="Disordered" evidence="2">
    <location>
        <begin position="75"/>
        <end position="197"/>
    </location>
</feature>
<dbReference type="PANTHER" id="PTHR17608:SF4">
    <property type="entry name" value="GENETIC SUPPRESSOR ELEMENT 1"/>
    <property type="match status" value="1"/>
</dbReference>